<dbReference type="AlphaFoldDB" id="A0AAW1W1R0"/>
<keyword evidence="7" id="KW-0809">Transit peptide</keyword>
<dbReference type="GO" id="GO:0046872">
    <property type="term" value="F:metal ion binding"/>
    <property type="evidence" value="ECO:0007669"/>
    <property type="project" value="UniProtKB-UniRule"/>
</dbReference>
<dbReference type="GO" id="GO:0004222">
    <property type="term" value="F:metalloendopeptidase activity"/>
    <property type="evidence" value="ECO:0007669"/>
    <property type="project" value="InterPro"/>
</dbReference>
<dbReference type="CDD" id="cd06457">
    <property type="entry name" value="M3A_MIP"/>
    <property type="match status" value="1"/>
</dbReference>
<accession>A0AAW1W1R0</accession>
<evidence type="ECO:0000256" key="7">
    <source>
        <dbReference type="ARBA" id="ARBA00022946"/>
    </source>
</evidence>
<evidence type="ECO:0000256" key="8">
    <source>
        <dbReference type="ARBA" id="ARBA00023049"/>
    </source>
</evidence>
<dbReference type="PANTHER" id="PTHR11804">
    <property type="entry name" value="PROTEASE M3 THIMET OLIGOPEPTIDASE-RELATED"/>
    <property type="match status" value="1"/>
</dbReference>
<comment type="similarity">
    <text evidence="2 10">Belongs to the peptidase M3 family.</text>
</comment>
<gene>
    <name evidence="12" type="ORF">M0R45_037869</name>
</gene>
<dbReference type="FunFam" id="3.40.390.10:FF:000019">
    <property type="entry name" value="Mitochondrial intermediate peptidase, mitochondrial"/>
    <property type="match status" value="1"/>
</dbReference>
<keyword evidence="5 10" id="KW-0378">Hydrolase</keyword>
<evidence type="ECO:0000256" key="1">
    <source>
        <dbReference type="ARBA" id="ARBA00004173"/>
    </source>
</evidence>
<evidence type="ECO:0000256" key="10">
    <source>
        <dbReference type="RuleBase" id="RU003435"/>
    </source>
</evidence>
<keyword evidence="8 10" id="KW-0482">Metalloprotease</keyword>
<dbReference type="Proteomes" id="UP001457282">
    <property type="component" value="Unassembled WGS sequence"/>
</dbReference>
<keyword evidence="13" id="KW-1185">Reference proteome</keyword>
<dbReference type="GO" id="GO:0005739">
    <property type="term" value="C:mitochondrion"/>
    <property type="evidence" value="ECO:0007669"/>
    <property type="project" value="UniProtKB-SubCell"/>
</dbReference>
<evidence type="ECO:0000256" key="5">
    <source>
        <dbReference type="ARBA" id="ARBA00022801"/>
    </source>
</evidence>
<keyword evidence="4 10" id="KW-0479">Metal-binding</keyword>
<dbReference type="InterPro" id="IPR045090">
    <property type="entry name" value="Pept_M3A_M3B"/>
</dbReference>
<dbReference type="SUPFAM" id="SSF55486">
    <property type="entry name" value="Metalloproteases ('zincins'), catalytic domain"/>
    <property type="match status" value="1"/>
</dbReference>
<keyword evidence="6 10" id="KW-0862">Zinc</keyword>
<reference evidence="12 13" key="1">
    <citation type="journal article" date="2023" name="G3 (Bethesda)">
        <title>A chromosome-length genome assembly and annotation of blackberry (Rubus argutus, cv. 'Hillquist').</title>
        <authorList>
            <person name="Bruna T."/>
            <person name="Aryal R."/>
            <person name="Dudchenko O."/>
            <person name="Sargent D.J."/>
            <person name="Mead D."/>
            <person name="Buti M."/>
            <person name="Cavallini A."/>
            <person name="Hytonen T."/>
            <person name="Andres J."/>
            <person name="Pham M."/>
            <person name="Weisz D."/>
            <person name="Mascagni F."/>
            <person name="Usai G."/>
            <person name="Natali L."/>
            <person name="Bassil N."/>
            <person name="Fernandez G.E."/>
            <person name="Lomsadze A."/>
            <person name="Armour M."/>
            <person name="Olukolu B."/>
            <person name="Poorten T."/>
            <person name="Britton C."/>
            <person name="Davik J."/>
            <person name="Ashrafi H."/>
            <person name="Aiden E.L."/>
            <person name="Borodovsky M."/>
            <person name="Worthington M."/>
        </authorList>
    </citation>
    <scope>NUCLEOTIDE SEQUENCE [LARGE SCALE GENOMIC DNA]</scope>
    <source>
        <strain evidence="12">PI 553951</strain>
    </source>
</reference>
<comment type="subcellular location">
    <subcellularLocation>
        <location evidence="1">Mitochondrion</location>
    </subcellularLocation>
</comment>
<comment type="caution">
    <text evidence="12">The sequence shown here is derived from an EMBL/GenBank/DDBJ whole genome shotgun (WGS) entry which is preliminary data.</text>
</comment>
<dbReference type="Pfam" id="PF01432">
    <property type="entry name" value="Peptidase_M3"/>
    <property type="match status" value="1"/>
</dbReference>
<dbReference type="EMBL" id="JBEDUW010000007">
    <property type="protein sequence ID" value="KAK9914071.1"/>
    <property type="molecule type" value="Genomic_DNA"/>
</dbReference>
<dbReference type="Gene3D" id="1.10.1370.10">
    <property type="entry name" value="Neurolysin, domain 3"/>
    <property type="match status" value="1"/>
</dbReference>
<dbReference type="InterPro" id="IPR024079">
    <property type="entry name" value="MetalloPept_cat_dom_sf"/>
</dbReference>
<dbReference type="InterPro" id="IPR033851">
    <property type="entry name" value="M3A_MIP"/>
</dbReference>
<sequence length="713" mass="80852">MLSFLRRSAPKLRLKLATILCNSDPLTTRRRHSTTTGLYGFDHLKSPKGFQRFVDDAIERSGELVEYISGMPASAEIIRAMDEISNTVCCVVDSAELCRHTHPDREFVEEANKASMRINDYLHYLNTNHTLFDAVRKAEQEGHLLTNEAQRAAHYLRVDFERGGIHLPAEKLDRVNQLNIQISQLCREFNENIIIDPGTVDIFPASRLPQTLHHLLKPIYRSRPAISRESLANRGAMKEKGFCIPTDPHTLSSVLQWASDDEVRKLAYIKGNSVPQANLGVLDKLIATRHELAQVMGYRSYAEFNVKPNMSSSPEVVMSFLREMSKMVRPSTDEELNKIKEFKREKCGQKDVDLEPWDEAYYTAMMKSSAYDLDSSVVASYFPLPQCIEGLKVLVESLFGAKFHSIPLAPGESWHPDVLKMSLHHPEEGDLGYLYLDLYARNNKYPGCAHFAIKGGRRVSDTEYQLPVVALVCNFSSSRNSSTARLNHSELETLFHEFGHALHSLLSRTDYQHFSGTRVVLDLAETPSNLFEYYSWDYRVLKTFAKHYSTGEIIPEKLVASMQGARKMFAATDLQRQIFYAAMDQTFFGEQPIPPTSSVVEDLKREYTSWKHVEGTNWQARFNHLLNYGAGYYSYLYAKCFAATIWQKLCQEDPLSLTTGTALRTKFLQHGGAKEPDDLLNGLVGDGILRECNGGLIPDINCLSNEMKLVEKS</sequence>
<proteinExistence type="inferred from homology"/>
<dbReference type="GO" id="GO:0006518">
    <property type="term" value="P:peptide metabolic process"/>
    <property type="evidence" value="ECO:0007669"/>
    <property type="project" value="TreeGrafter"/>
</dbReference>
<comment type="cofactor">
    <cofactor evidence="10">
        <name>Zn(2+)</name>
        <dbReference type="ChEBI" id="CHEBI:29105"/>
    </cofactor>
    <text evidence="10">Binds 1 zinc ion.</text>
</comment>
<dbReference type="PANTHER" id="PTHR11804:SF79">
    <property type="entry name" value="MITOCHONDRIAL INTERMEDIATE PEPTIDASE"/>
    <property type="match status" value="1"/>
</dbReference>
<dbReference type="InterPro" id="IPR001567">
    <property type="entry name" value="Pept_M3A_M3B_dom"/>
</dbReference>
<evidence type="ECO:0000256" key="9">
    <source>
        <dbReference type="ARBA" id="ARBA00023128"/>
    </source>
</evidence>
<feature type="domain" description="Peptidase M3A/M3B catalytic" evidence="11">
    <location>
        <begin position="256"/>
        <end position="686"/>
    </location>
</feature>
<evidence type="ECO:0000256" key="2">
    <source>
        <dbReference type="ARBA" id="ARBA00006040"/>
    </source>
</evidence>
<evidence type="ECO:0000256" key="3">
    <source>
        <dbReference type="ARBA" id="ARBA00022670"/>
    </source>
</evidence>
<evidence type="ECO:0000313" key="13">
    <source>
        <dbReference type="Proteomes" id="UP001457282"/>
    </source>
</evidence>
<organism evidence="12 13">
    <name type="scientific">Rubus argutus</name>
    <name type="common">Southern blackberry</name>
    <dbReference type="NCBI Taxonomy" id="59490"/>
    <lineage>
        <taxon>Eukaryota</taxon>
        <taxon>Viridiplantae</taxon>
        <taxon>Streptophyta</taxon>
        <taxon>Embryophyta</taxon>
        <taxon>Tracheophyta</taxon>
        <taxon>Spermatophyta</taxon>
        <taxon>Magnoliopsida</taxon>
        <taxon>eudicotyledons</taxon>
        <taxon>Gunneridae</taxon>
        <taxon>Pentapetalae</taxon>
        <taxon>rosids</taxon>
        <taxon>fabids</taxon>
        <taxon>Rosales</taxon>
        <taxon>Rosaceae</taxon>
        <taxon>Rosoideae</taxon>
        <taxon>Rosoideae incertae sedis</taxon>
        <taxon>Rubus</taxon>
    </lineage>
</organism>
<keyword evidence="3 10" id="KW-0645">Protease</keyword>
<dbReference type="Gene3D" id="3.40.390.10">
    <property type="entry name" value="Collagenase (Catalytic Domain)"/>
    <property type="match status" value="1"/>
</dbReference>
<evidence type="ECO:0000313" key="12">
    <source>
        <dbReference type="EMBL" id="KAK9914071.1"/>
    </source>
</evidence>
<evidence type="ECO:0000259" key="11">
    <source>
        <dbReference type="Pfam" id="PF01432"/>
    </source>
</evidence>
<protein>
    <recommendedName>
        <fullName evidence="11">Peptidase M3A/M3B catalytic domain-containing protein</fullName>
    </recommendedName>
</protein>
<dbReference type="InterPro" id="IPR024077">
    <property type="entry name" value="Neurolysin/TOP_dom2"/>
</dbReference>
<keyword evidence="9" id="KW-0496">Mitochondrion</keyword>
<name>A0AAW1W1R0_RUBAR</name>
<evidence type="ECO:0000256" key="6">
    <source>
        <dbReference type="ARBA" id="ARBA00022833"/>
    </source>
</evidence>
<dbReference type="GO" id="GO:0006508">
    <property type="term" value="P:proteolysis"/>
    <property type="evidence" value="ECO:0007669"/>
    <property type="project" value="UniProtKB-KW"/>
</dbReference>
<evidence type="ECO:0000256" key="4">
    <source>
        <dbReference type="ARBA" id="ARBA00022723"/>
    </source>
</evidence>